<name>A0A9W7GPA5_9STRA</name>
<accession>A0A9W7GPA5</accession>
<proteinExistence type="predicted"/>
<evidence type="ECO:0000259" key="1">
    <source>
        <dbReference type="Pfam" id="PF12697"/>
    </source>
</evidence>
<reference evidence="3" key="1">
    <citation type="journal article" date="2023" name="Commun. Biol.">
        <title>Genome analysis of Parmales, the sister group of diatoms, reveals the evolutionary specialization of diatoms from phago-mixotrophs to photoautotrophs.</title>
        <authorList>
            <person name="Ban H."/>
            <person name="Sato S."/>
            <person name="Yoshikawa S."/>
            <person name="Yamada K."/>
            <person name="Nakamura Y."/>
            <person name="Ichinomiya M."/>
            <person name="Sato N."/>
            <person name="Blanc-Mathieu R."/>
            <person name="Endo H."/>
            <person name="Kuwata A."/>
            <person name="Ogata H."/>
        </authorList>
    </citation>
    <scope>NUCLEOTIDE SEQUENCE [LARGE SCALE GENOMIC DNA]</scope>
</reference>
<dbReference type="AlphaFoldDB" id="A0A9W7GPA5"/>
<dbReference type="Proteomes" id="UP001165065">
    <property type="component" value="Unassembled WGS sequence"/>
</dbReference>
<protein>
    <recommendedName>
        <fullName evidence="1">AB hydrolase-1 domain-containing protein</fullName>
    </recommendedName>
</protein>
<dbReference type="InterPro" id="IPR050266">
    <property type="entry name" value="AB_hydrolase_sf"/>
</dbReference>
<dbReference type="Gene3D" id="3.40.50.1820">
    <property type="entry name" value="alpha/beta hydrolase"/>
    <property type="match status" value="1"/>
</dbReference>
<dbReference type="GO" id="GO:0016020">
    <property type="term" value="C:membrane"/>
    <property type="evidence" value="ECO:0007669"/>
    <property type="project" value="TreeGrafter"/>
</dbReference>
<dbReference type="EMBL" id="BRYA01000444">
    <property type="protein sequence ID" value="GMI48935.1"/>
    <property type="molecule type" value="Genomic_DNA"/>
</dbReference>
<sequence>MQSIRHLSSSSVPSASIVLEKIAAQQQQLLVKWGFSTKSVTLSNGETMDYLERGTAACSSTLLMCHGLTQDKTLFAPFAAAMRVPRSVRIIIPDAIGHGSRIPSALKLGDDLKGWSNEERADDVLSFLDSINAPESLDIFGYSMGGGVALNLLAKNSGLVNKACLLSPAGGLTEEAIDETNSGLIRYAYRSIPEAEGMLEAVGFHPAQVKSRAPLLLASRIATGTAQNDYWARMWSGLANGLSLSGVGMTISEAMLDSTLSLSQEAFEKTSTQVAVIQGSKDRIIHQDVPKRILEGLTSDRCSVHYLDAFGHSGNPDDENGYIAQPAGPIAAKFFQY</sequence>
<dbReference type="PANTHER" id="PTHR43798">
    <property type="entry name" value="MONOACYLGLYCEROL LIPASE"/>
    <property type="match status" value="1"/>
</dbReference>
<dbReference type="PANTHER" id="PTHR43798:SF20">
    <property type="entry name" value="2-SUCCINYL-6-HYDROXY-2,4-CYCLOHEXADIENE-1-CARBOXYLATE SYNTHASE-RELATED"/>
    <property type="match status" value="1"/>
</dbReference>
<gene>
    <name evidence="2" type="ORF">TrCOL_g8800</name>
</gene>
<comment type="caution">
    <text evidence="2">The sequence shown here is derived from an EMBL/GenBank/DDBJ whole genome shotgun (WGS) entry which is preliminary data.</text>
</comment>
<dbReference type="SUPFAM" id="SSF53474">
    <property type="entry name" value="alpha/beta-Hydrolases"/>
    <property type="match status" value="1"/>
</dbReference>
<dbReference type="InterPro" id="IPR000073">
    <property type="entry name" value="AB_hydrolase_1"/>
</dbReference>
<dbReference type="InterPro" id="IPR029058">
    <property type="entry name" value="AB_hydrolase_fold"/>
</dbReference>
<dbReference type="Pfam" id="PF12697">
    <property type="entry name" value="Abhydrolase_6"/>
    <property type="match status" value="1"/>
</dbReference>
<keyword evidence="3" id="KW-1185">Reference proteome</keyword>
<evidence type="ECO:0000313" key="2">
    <source>
        <dbReference type="EMBL" id="GMI48935.1"/>
    </source>
</evidence>
<organism evidence="2 3">
    <name type="scientific">Triparma columacea</name>
    <dbReference type="NCBI Taxonomy" id="722753"/>
    <lineage>
        <taxon>Eukaryota</taxon>
        <taxon>Sar</taxon>
        <taxon>Stramenopiles</taxon>
        <taxon>Ochrophyta</taxon>
        <taxon>Bolidophyceae</taxon>
        <taxon>Parmales</taxon>
        <taxon>Triparmaceae</taxon>
        <taxon>Triparma</taxon>
    </lineage>
</organism>
<dbReference type="OrthoDB" id="45130at2759"/>
<feature type="domain" description="AB hydrolase-1" evidence="1">
    <location>
        <begin position="62"/>
        <end position="291"/>
    </location>
</feature>
<evidence type="ECO:0000313" key="3">
    <source>
        <dbReference type="Proteomes" id="UP001165065"/>
    </source>
</evidence>